<dbReference type="GO" id="GO:0004519">
    <property type="term" value="F:endonuclease activity"/>
    <property type="evidence" value="ECO:0007669"/>
    <property type="project" value="UniProtKB-KW"/>
</dbReference>
<evidence type="ECO:0000256" key="1">
    <source>
        <dbReference type="ARBA" id="ARBA00038310"/>
    </source>
</evidence>
<evidence type="ECO:0000259" key="2">
    <source>
        <dbReference type="Pfam" id="PF04909"/>
    </source>
</evidence>
<accession>A0ABP0JLC9</accession>
<evidence type="ECO:0000313" key="4">
    <source>
        <dbReference type="Proteomes" id="UP001642464"/>
    </source>
</evidence>
<dbReference type="InterPro" id="IPR032466">
    <property type="entry name" value="Metal_Hydrolase"/>
</dbReference>
<sequence length="301" mass="33676">MELLMDGVIDTHIHLSEHYKGGLPNSWHPKVDSPGFQRDWSLEDFRASTKRGAGGASRFGVVGAIFVECFNEGPLEEAQWVLDLMQKDPFLLGLVAQIRVQQGPEHVKAFLEKIRLPSGELPKGLKGARFVFMACENQADDACLDPVFLEGLQVLSDAQLLWEFCCEPRMALHLPSCIKRFPKMTFVIDHLAHNGSKGGDMDTWGPAIDALGQLPNVYMKMGATEQWEVEDPGAYMDRAIKAFGFDRILYESNWFVNEAMGDAYDRTATLLYEACQRAGASDLDLVKVFRGNACHVYQLDL</sequence>
<name>A0ABP0JLC9_9DINO</name>
<organism evidence="3 4">
    <name type="scientific">Durusdinium trenchii</name>
    <dbReference type="NCBI Taxonomy" id="1381693"/>
    <lineage>
        <taxon>Eukaryota</taxon>
        <taxon>Sar</taxon>
        <taxon>Alveolata</taxon>
        <taxon>Dinophyceae</taxon>
        <taxon>Suessiales</taxon>
        <taxon>Symbiodiniaceae</taxon>
        <taxon>Durusdinium</taxon>
    </lineage>
</organism>
<evidence type="ECO:0000313" key="3">
    <source>
        <dbReference type="EMBL" id="CAK9015158.1"/>
    </source>
</evidence>
<proteinExistence type="inferred from homology"/>
<dbReference type="EMBL" id="CAXAMM010007724">
    <property type="protein sequence ID" value="CAK9015158.1"/>
    <property type="molecule type" value="Genomic_DNA"/>
</dbReference>
<dbReference type="PANTHER" id="PTHR43569">
    <property type="entry name" value="AMIDOHYDROLASE"/>
    <property type="match status" value="1"/>
</dbReference>
<comment type="similarity">
    <text evidence="1">Belongs to the metallo-dependent hydrolases superfamily.</text>
</comment>
<gene>
    <name evidence="3" type="ORF">SCF082_LOCUS12636</name>
</gene>
<dbReference type="Gene3D" id="3.20.20.140">
    <property type="entry name" value="Metal-dependent hydrolases"/>
    <property type="match status" value="1"/>
</dbReference>
<dbReference type="InterPro" id="IPR052350">
    <property type="entry name" value="Metallo-dep_Lactonases"/>
</dbReference>
<dbReference type="InterPro" id="IPR006680">
    <property type="entry name" value="Amidohydro-rel"/>
</dbReference>
<dbReference type="SUPFAM" id="SSF51556">
    <property type="entry name" value="Metallo-dependent hydrolases"/>
    <property type="match status" value="1"/>
</dbReference>
<dbReference type="PANTHER" id="PTHR43569:SF2">
    <property type="entry name" value="AMIDOHYDROLASE-RELATED DOMAIN-CONTAINING PROTEIN"/>
    <property type="match status" value="1"/>
</dbReference>
<reference evidence="3 4" key="1">
    <citation type="submission" date="2024-02" db="EMBL/GenBank/DDBJ databases">
        <authorList>
            <person name="Chen Y."/>
            <person name="Shah S."/>
            <person name="Dougan E. K."/>
            <person name="Thang M."/>
            <person name="Chan C."/>
        </authorList>
    </citation>
    <scope>NUCLEOTIDE SEQUENCE [LARGE SCALE GENOMIC DNA]</scope>
</reference>
<dbReference type="Proteomes" id="UP001642464">
    <property type="component" value="Unassembled WGS sequence"/>
</dbReference>
<protein>
    <submittedName>
        <fullName evidence="3">Apurinic endonuclease-redox protein</fullName>
    </submittedName>
</protein>
<keyword evidence="3" id="KW-0378">Hydrolase</keyword>
<keyword evidence="3" id="KW-0540">Nuclease</keyword>
<keyword evidence="3" id="KW-0255">Endonuclease</keyword>
<dbReference type="Pfam" id="PF04909">
    <property type="entry name" value="Amidohydro_2"/>
    <property type="match status" value="1"/>
</dbReference>
<comment type="caution">
    <text evidence="3">The sequence shown here is derived from an EMBL/GenBank/DDBJ whole genome shotgun (WGS) entry which is preliminary data.</text>
</comment>
<feature type="domain" description="Amidohydrolase-related" evidence="2">
    <location>
        <begin position="9"/>
        <end position="298"/>
    </location>
</feature>
<keyword evidence="4" id="KW-1185">Reference proteome</keyword>